<keyword evidence="2" id="KW-1185">Reference proteome</keyword>
<evidence type="ECO:0000313" key="2">
    <source>
        <dbReference type="Proteomes" id="UP000185221"/>
    </source>
</evidence>
<dbReference type="STRING" id="226505.SAMN05444394_3002"/>
<dbReference type="RefSeq" id="WP_074225779.1">
    <property type="nucleotide sequence ID" value="NZ_FSRC01000002.1"/>
</dbReference>
<dbReference type="OrthoDB" id="5526825at2"/>
<sequence length="518" mass="56514">MNKFILKSIGLVGLASVVFSSCENSGNGGSETSEEAQGIMMVQTSVPDPNIQEDVLPYTIEFVEQEFSNKPALPGLQSFTSAVNQAGEILVVGGRRQGLHTFKAAPEKNFIPDSANNFLYVVNPETGDFWSFDVNGLKDELSAPLQSNNLQGFHDEETDEMYVIGGYGWKADGTDMKTFPSIIRFKVEAVSQAIKNGASTSEMEALMEYGEDDRFAVTGGDLIKLNGRFYLVFGQRFDGQYRAFGGTDFTQEYTEEVRIFTLKPGSLDILTYGTSTSPDPDQPFHRRDGNIIEDLDPSTGQERITALGGVFPPGIIGGYDYPIYINGPQNPVVKKDVHQKFSQYECPIISIYDDEAENKSIYRTMFGGIGLYYYSQDSIQKTIYDKATAQGRNDGMPFVADISTFIESADGTYSEYINSEPIKNNRLLGSSVTFIGNRNLESEGKATSNGILKLSGLSNGEKVLAGYILGGIEAAAPLPDRPNEGTWASNSIFAVYVTKTPSGAIPASFATKADPNTQ</sequence>
<dbReference type="AlphaFoldDB" id="A0A1N6G695"/>
<organism evidence="1 2">
    <name type="scientific">Algoriphagus halophilus</name>
    <dbReference type="NCBI Taxonomy" id="226505"/>
    <lineage>
        <taxon>Bacteria</taxon>
        <taxon>Pseudomonadati</taxon>
        <taxon>Bacteroidota</taxon>
        <taxon>Cytophagia</taxon>
        <taxon>Cytophagales</taxon>
        <taxon>Cyclobacteriaceae</taxon>
        <taxon>Algoriphagus</taxon>
    </lineage>
</organism>
<reference evidence="2" key="1">
    <citation type="submission" date="2016-11" db="EMBL/GenBank/DDBJ databases">
        <authorList>
            <person name="Varghese N."/>
            <person name="Submissions S."/>
        </authorList>
    </citation>
    <scope>NUCLEOTIDE SEQUENCE [LARGE SCALE GENOMIC DNA]</scope>
    <source>
        <strain evidence="2">DSM 15292</strain>
    </source>
</reference>
<protein>
    <submittedName>
        <fullName evidence="1">Uncharacterized protein</fullName>
    </submittedName>
</protein>
<dbReference type="Proteomes" id="UP000185221">
    <property type="component" value="Unassembled WGS sequence"/>
</dbReference>
<dbReference type="PROSITE" id="PS51257">
    <property type="entry name" value="PROKAR_LIPOPROTEIN"/>
    <property type="match status" value="1"/>
</dbReference>
<accession>A0A1N6G695</accession>
<proteinExistence type="predicted"/>
<name>A0A1N6G695_9BACT</name>
<gene>
    <name evidence="1" type="ORF">SAMN05444394_3002</name>
</gene>
<evidence type="ECO:0000313" key="1">
    <source>
        <dbReference type="EMBL" id="SIO03027.1"/>
    </source>
</evidence>
<dbReference type="EMBL" id="FSRC01000002">
    <property type="protein sequence ID" value="SIO03027.1"/>
    <property type="molecule type" value="Genomic_DNA"/>
</dbReference>